<keyword evidence="2" id="KW-0812">Transmembrane</keyword>
<accession>A0A183TM20</accession>
<keyword evidence="5" id="KW-1185">Reference proteome</keyword>
<organism evidence="6">
    <name type="scientific">Schistocephalus solidus</name>
    <name type="common">Tapeworm</name>
    <dbReference type="NCBI Taxonomy" id="70667"/>
    <lineage>
        <taxon>Eukaryota</taxon>
        <taxon>Metazoa</taxon>
        <taxon>Spiralia</taxon>
        <taxon>Lophotrochozoa</taxon>
        <taxon>Platyhelminthes</taxon>
        <taxon>Cestoda</taxon>
        <taxon>Eucestoda</taxon>
        <taxon>Diphyllobothriidea</taxon>
        <taxon>Diphyllobothriidae</taxon>
        <taxon>Schistocephalus</taxon>
    </lineage>
</organism>
<keyword evidence="2" id="KW-0472">Membrane</keyword>
<proteinExistence type="predicted"/>
<evidence type="ECO:0000256" key="1">
    <source>
        <dbReference type="SAM" id="MobiDB-lite"/>
    </source>
</evidence>
<evidence type="ECO:0000256" key="2">
    <source>
        <dbReference type="SAM" id="Phobius"/>
    </source>
</evidence>
<sequence length="488" mass="53150">MRFVCNPQVLTAVWIIFLLCALLSRVTLSSDVDPSLTTVENSSLSNTSIDDVVGGGGGGANGDSFDVEVKPNLLVGSKIRPENDDGEGVAKPESLSATEKSLFTMTSTTRHGIVLSWHVDTLWRYMAFTNWPAIATLYNFSLTDHRLVIFEPIYLSARIPAEEAIKMRPLSDHFMPPPRTTYPRPSERESGSQLRDVTEDDLDVWTIEKAIGEQLWAQIASFGRKESLAALGKPLSGLLNWTSRLWTTVEIALASLLGSCFFFTITCVGMLIVHRTVSWSEPHAYKEPVVRVLPLTIDLTSIPNDHSAVPDRLDWLFACGSSPNPAPSKPGYVTSNAVPFVSGTSSTVPGGGTCPCIGDYYNGQTSIIAATLSGQFSGEPLPSPSQGVSPSALPLPTTTSGCRLDSWSRSIRVWSVDCGHLVARIDRYSREAMDMRERDLARKVNKYAAVWSMKILPTGDLIAGCSDGTLEVRLSVIFAFLQKGNLSE</sequence>
<dbReference type="WBParaSite" id="SSLN_0001818201-mRNA-1">
    <property type="protein sequence ID" value="SSLN_0001818201-mRNA-1"/>
    <property type="gene ID" value="SSLN_0001818201"/>
</dbReference>
<reference evidence="4 5" key="2">
    <citation type="submission" date="2018-11" db="EMBL/GenBank/DDBJ databases">
        <authorList>
            <consortium name="Pathogen Informatics"/>
        </authorList>
    </citation>
    <scope>NUCLEOTIDE SEQUENCE [LARGE SCALE GENOMIC DNA]</scope>
    <source>
        <strain evidence="4 5">NST_G2</strain>
    </source>
</reference>
<dbReference type="Proteomes" id="UP000275846">
    <property type="component" value="Unassembled WGS sequence"/>
</dbReference>
<name>A0A183TM20_SCHSO</name>
<keyword evidence="2" id="KW-1133">Transmembrane helix</keyword>
<evidence type="ECO:0000313" key="5">
    <source>
        <dbReference type="Proteomes" id="UP000275846"/>
    </source>
</evidence>
<evidence type="ECO:0000256" key="3">
    <source>
        <dbReference type="SAM" id="SignalP"/>
    </source>
</evidence>
<feature type="signal peptide" evidence="3">
    <location>
        <begin position="1"/>
        <end position="29"/>
    </location>
</feature>
<dbReference type="STRING" id="70667.A0A183TM20"/>
<dbReference type="EMBL" id="UYSU01042637">
    <property type="protein sequence ID" value="VDM03904.1"/>
    <property type="molecule type" value="Genomic_DNA"/>
</dbReference>
<feature type="transmembrane region" description="Helical" evidence="2">
    <location>
        <begin position="251"/>
        <end position="273"/>
    </location>
</feature>
<gene>
    <name evidence="4" type="ORF">SSLN_LOCUS17518</name>
</gene>
<protein>
    <submittedName>
        <fullName evidence="6">WD_REPEATS_REGION domain-containing protein</fullName>
    </submittedName>
</protein>
<feature type="region of interest" description="Disordered" evidence="1">
    <location>
        <begin position="170"/>
        <end position="193"/>
    </location>
</feature>
<dbReference type="OrthoDB" id="6265832at2759"/>
<evidence type="ECO:0000313" key="6">
    <source>
        <dbReference type="WBParaSite" id="SSLN_0001818201-mRNA-1"/>
    </source>
</evidence>
<evidence type="ECO:0000313" key="4">
    <source>
        <dbReference type="EMBL" id="VDM03904.1"/>
    </source>
</evidence>
<dbReference type="AlphaFoldDB" id="A0A183TM20"/>
<keyword evidence="3" id="KW-0732">Signal</keyword>
<feature type="chain" id="PRO_5043141584" evidence="3">
    <location>
        <begin position="30"/>
        <end position="488"/>
    </location>
</feature>
<reference evidence="6" key="1">
    <citation type="submission" date="2016-06" db="UniProtKB">
        <authorList>
            <consortium name="WormBaseParasite"/>
        </authorList>
    </citation>
    <scope>IDENTIFICATION</scope>
</reference>